<dbReference type="Proteomes" id="UP000002745">
    <property type="component" value="Chromosome"/>
</dbReference>
<dbReference type="RefSeq" id="WP_015827131.1">
    <property type="nucleotide sequence ID" value="NC_012982.1"/>
</dbReference>
<dbReference type="OrthoDB" id="7185378at2"/>
<protein>
    <submittedName>
        <fullName evidence="2">Uncharacterized protein</fullName>
    </submittedName>
</protein>
<dbReference type="EMBL" id="CP001678">
    <property type="protein sequence ID" value="ACT58981.1"/>
    <property type="molecule type" value="Genomic_DNA"/>
</dbReference>
<keyword evidence="3" id="KW-1185">Reference proteome</keyword>
<organism evidence="2 3">
    <name type="scientific">Hirschia baltica (strain ATCC 49814 / DSM 5838 / IFAM 1418)</name>
    <dbReference type="NCBI Taxonomy" id="582402"/>
    <lineage>
        <taxon>Bacteria</taxon>
        <taxon>Pseudomonadati</taxon>
        <taxon>Pseudomonadota</taxon>
        <taxon>Alphaproteobacteria</taxon>
        <taxon>Hyphomonadales</taxon>
        <taxon>Hyphomonadaceae</taxon>
        <taxon>Hirschia</taxon>
    </lineage>
</organism>
<reference evidence="3" key="1">
    <citation type="journal article" date="2011" name="J. Bacteriol.">
        <title>Genome sequences of eight morphologically diverse alphaproteobacteria.</title>
        <authorList>
            <consortium name="US DOE Joint Genome Institute"/>
            <person name="Brown P.J."/>
            <person name="Kysela D.T."/>
            <person name="Buechlein A."/>
            <person name="Hemmerich C."/>
            <person name="Brun Y.V."/>
        </authorList>
    </citation>
    <scope>NUCLEOTIDE SEQUENCE [LARGE SCALE GENOMIC DNA]</scope>
    <source>
        <strain evidence="3">ATCC 49814 / DSM 5838 / IFAM 1418</strain>
    </source>
</reference>
<gene>
    <name evidence="2" type="ordered locus">Hbal_1289</name>
</gene>
<dbReference type="AlphaFoldDB" id="C6XIN6"/>
<feature type="region of interest" description="Disordered" evidence="1">
    <location>
        <begin position="82"/>
        <end position="102"/>
    </location>
</feature>
<evidence type="ECO:0000256" key="1">
    <source>
        <dbReference type="SAM" id="MobiDB-lite"/>
    </source>
</evidence>
<dbReference type="HOGENOM" id="CLU_1243922_0_0_5"/>
<feature type="compositionally biased region" description="Basic and acidic residues" evidence="1">
    <location>
        <begin position="82"/>
        <end position="93"/>
    </location>
</feature>
<dbReference type="eggNOG" id="ENOG502ZRYG">
    <property type="taxonomic scope" value="Bacteria"/>
</dbReference>
<name>C6XIN6_HIRBI</name>
<evidence type="ECO:0000313" key="3">
    <source>
        <dbReference type="Proteomes" id="UP000002745"/>
    </source>
</evidence>
<accession>C6XIN6</accession>
<dbReference type="STRING" id="582402.Hbal_1289"/>
<proteinExistence type="predicted"/>
<sequence length="188" mass="21086">MAKASFHKNQKVFVKPVGTWAVVEKVIPQWVKGLDEPLKIHYDVGLGREFAATELTADKTNGPTDSIGDLESWRVIREKNRWKESEQATDHPHPGTFPKVVTDEKDWGGWRVPSAEYDRDPLKIEFQARIICAAPQLMKLAKVLSRCVAQDPDDLPNDIVQLAKQGTSLLRTIYDTPNSAAEKPQAAE</sequence>
<evidence type="ECO:0000313" key="2">
    <source>
        <dbReference type="EMBL" id="ACT58981.1"/>
    </source>
</evidence>
<dbReference type="KEGG" id="hba:Hbal_1289"/>